<gene>
    <name evidence="2" type="ORF">COLO4_05964</name>
</gene>
<dbReference type="AlphaFoldDB" id="A0A1R3KPG4"/>
<accession>A0A1R3KPG4</accession>
<evidence type="ECO:0000256" key="1">
    <source>
        <dbReference type="SAM" id="SignalP"/>
    </source>
</evidence>
<reference evidence="3" key="1">
    <citation type="submission" date="2013-09" db="EMBL/GenBank/DDBJ databases">
        <title>Corchorus olitorius genome sequencing.</title>
        <authorList>
            <person name="Alam M."/>
            <person name="Haque M.S."/>
            <person name="Islam M.S."/>
            <person name="Emdad E.M."/>
            <person name="Islam M.M."/>
            <person name="Ahmed B."/>
            <person name="Halim A."/>
            <person name="Hossen Q.M.M."/>
            <person name="Hossain M.Z."/>
            <person name="Ahmed R."/>
            <person name="Khan M.M."/>
            <person name="Islam R."/>
            <person name="Rashid M.M."/>
            <person name="Khan S.A."/>
            <person name="Rahman M.S."/>
            <person name="Alam M."/>
            <person name="Yahiya A.S."/>
            <person name="Khan M.S."/>
            <person name="Azam M.S."/>
            <person name="Haque T."/>
            <person name="Lashkar M.Z.H."/>
            <person name="Akhand A.I."/>
            <person name="Morshed G."/>
            <person name="Roy S."/>
            <person name="Uddin K.S."/>
            <person name="Rabeya T."/>
            <person name="Hossain A.S."/>
            <person name="Chowdhury A."/>
            <person name="Snigdha A.R."/>
            <person name="Mortoza M.S."/>
            <person name="Matin S.A."/>
            <person name="Hoque S.M.E."/>
            <person name="Islam M.K."/>
            <person name="Roy D.K."/>
            <person name="Haider R."/>
            <person name="Moosa M.M."/>
            <person name="Elias S.M."/>
            <person name="Hasan A.M."/>
            <person name="Jahan S."/>
            <person name="Shafiuddin M."/>
            <person name="Mahmood N."/>
            <person name="Shommy N.S."/>
        </authorList>
    </citation>
    <scope>NUCLEOTIDE SEQUENCE [LARGE SCALE GENOMIC DNA]</scope>
    <source>
        <strain evidence="3">cv. O-4</strain>
    </source>
</reference>
<protein>
    <submittedName>
        <fullName evidence="2">Uncharacterized protein</fullName>
    </submittedName>
</protein>
<dbReference type="Proteomes" id="UP000187203">
    <property type="component" value="Unassembled WGS sequence"/>
</dbReference>
<keyword evidence="3" id="KW-1185">Reference proteome</keyword>
<evidence type="ECO:0000313" key="3">
    <source>
        <dbReference type="Proteomes" id="UP000187203"/>
    </source>
</evidence>
<keyword evidence="1" id="KW-0732">Signal</keyword>
<proteinExistence type="predicted"/>
<comment type="caution">
    <text evidence="2">The sequence shown here is derived from an EMBL/GenBank/DDBJ whole genome shotgun (WGS) entry which is preliminary data.</text>
</comment>
<feature type="signal peptide" evidence="1">
    <location>
        <begin position="1"/>
        <end position="42"/>
    </location>
</feature>
<dbReference type="EMBL" id="AWUE01012538">
    <property type="protein sequence ID" value="OMP08944.1"/>
    <property type="molecule type" value="Genomic_DNA"/>
</dbReference>
<name>A0A1R3KPG4_9ROSI</name>
<organism evidence="2 3">
    <name type="scientific">Corchorus olitorius</name>
    <dbReference type="NCBI Taxonomy" id="93759"/>
    <lineage>
        <taxon>Eukaryota</taxon>
        <taxon>Viridiplantae</taxon>
        <taxon>Streptophyta</taxon>
        <taxon>Embryophyta</taxon>
        <taxon>Tracheophyta</taxon>
        <taxon>Spermatophyta</taxon>
        <taxon>Magnoliopsida</taxon>
        <taxon>eudicotyledons</taxon>
        <taxon>Gunneridae</taxon>
        <taxon>Pentapetalae</taxon>
        <taxon>rosids</taxon>
        <taxon>malvids</taxon>
        <taxon>Malvales</taxon>
        <taxon>Malvaceae</taxon>
        <taxon>Grewioideae</taxon>
        <taxon>Apeibeae</taxon>
        <taxon>Corchorus</taxon>
    </lineage>
</organism>
<evidence type="ECO:0000313" key="2">
    <source>
        <dbReference type="EMBL" id="OMP08944.1"/>
    </source>
</evidence>
<feature type="chain" id="PRO_5012006186" evidence="1">
    <location>
        <begin position="43"/>
        <end position="106"/>
    </location>
</feature>
<sequence length="106" mass="11593">MATGTSAQRGSAAAAATSMRNLLTCSFFLSSFLLRNLTFSHAAVWKAYSEYESNANNVDIISVQNFPASKIPKVLPDAEDLVLFAMERSALVKRVFFTVERAGLIK</sequence>